<keyword evidence="3" id="KW-1185">Reference proteome</keyword>
<evidence type="ECO:0000313" key="4">
    <source>
        <dbReference type="WBParaSite" id="SBAD_0000465301-mRNA-1"/>
    </source>
</evidence>
<dbReference type="Gene3D" id="3.60.10.10">
    <property type="entry name" value="Endonuclease/exonuclease/phosphatase"/>
    <property type="match status" value="1"/>
</dbReference>
<dbReference type="AlphaFoldDB" id="A0A183ILG6"/>
<feature type="region of interest" description="Disordered" evidence="1">
    <location>
        <begin position="1"/>
        <end position="43"/>
    </location>
</feature>
<accession>A0A183ILG6</accession>
<sequence>MAAQRRLKKTDGTTAKTPVSNGVASHSERRRQTARCHYSTSEKAPRERDRQWELIVRNWNISSLTRKKQELVDEALTYQFDVVGLSSTKRKYSEILSVDITTLTQADVGVLVELNLADKIVDWMPVSGRVVILRLKTQQAKTLTIVQVYARNLDGEYDTFFEEWQRHLSEVTNAESLMGDFIAHIRVDAEKCNGVIGKSGMKLLWFLASNALSIMNISFEHRRVRRYTWYRVYRLTDVGVKRGVELSTGTCVGMLRREKRSTIRRSGGRSIQRIKREILSSVGTRAKFANNIARRFAQIPVMPTDVETEWQLRKSGILEAAAECCGFKRVGLSPGSQKRPS</sequence>
<feature type="compositionally biased region" description="Polar residues" evidence="1">
    <location>
        <begin position="12"/>
        <end position="24"/>
    </location>
</feature>
<dbReference type="OrthoDB" id="410381at2759"/>
<dbReference type="EMBL" id="UZAM01008332">
    <property type="protein sequence ID" value="VDP04444.1"/>
    <property type="molecule type" value="Genomic_DNA"/>
</dbReference>
<evidence type="ECO:0000256" key="1">
    <source>
        <dbReference type="SAM" id="MobiDB-lite"/>
    </source>
</evidence>
<evidence type="ECO:0000313" key="2">
    <source>
        <dbReference type="EMBL" id="VDP04444.1"/>
    </source>
</evidence>
<name>A0A183ILG6_9BILA</name>
<dbReference type="Proteomes" id="UP000270296">
    <property type="component" value="Unassembled WGS sequence"/>
</dbReference>
<proteinExistence type="predicted"/>
<dbReference type="WBParaSite" id="SBAD_0000465301-mRNA-1">
    <property type="protein sequence ID" value="SBAD_0000465301-mRNA-1"/>
    <property type="gene ID" value="SBAD_0000465301"/>
</dbReference>
<reference evidence="4" key="1">
    <citation type="submission" date="2016-06" db="UniProtKB">
        <authorList>
            <consortium name="WormBaseParasite"/>
        </authorList>
    </citation>
    <scope>IDENTIFICATION</scope>
</reference>
<dbReference type="SUPFAM" id="SSF56219">
    <property type="entry name" value="DNase I-like"/>
    <property type="match status" value="1"/>
</dbReference>
<dbReference type="InterPro" id="IPR036691">
    <property type="entry name" value="Endo/exonu/phosph_ase_sf"/>
</dbReference>
<protein>
    <submittedName>
        <fullName evidence="4">Endo/exonuclease/phosphatase domain-containing protein</fullName>
    </submittedName>
</protein>
<organism evidence="4">
    <name type="scientific">Soboliphyme baturini</name>
    <dbReference type="NCBI Taxonomy" id="241478"/>
    <lineage>
        <taxon>Eukaryota</taxon>
        <taxon>Metazoa</taxon>
        <taxon>Ecdysozoa</taxon>
        <taxon>Nematoda</taxon>
        <taxon>Enoplea</taxon>
        <taxon>Dorylaimia</taxon>
        <taxon>Dioctophymatida</taxon>
        <taxon>Dioctophymatoidea</taxon>
        <taxon>Soboliphymatidae</taxon>
        <taxon>Soboliphyme</taxon>
    </lineage>
</organism>
<gene>
    <name evidence="2" type="ORF">SBAD_LOCUS4462</name>
</gene>
<reference evidence="2 3" key="2">
    <citation type="submission" date="2018-11" db="EMBL/GenBank/DDBJ databases">
        <authorList>
            <consortium name="Pathogen Informatics"/>
        </authorList>
    </citation>
    <scope>NUCLEOTIDE SEQUENCE [LARGE SCALE GENOMIC DNA]</scope>
</reference>
<evidence type="ECO:0000313" key="3">
    <source>
        <dbReference type="Proteomes" id="UP000270296"/>
    </source>
</evidence>